<comment type="caution">
    <text evidence="3">The sequence shown here is derived from an EMBL/GenBank/DDBJ whole genome shotgun (WGS) entry which is preliminary data.</text>
</comment>
<feature type="compositionally biased region" description="Low complexity" evidence="1">
    <location>
        <begin position="54"/>
        <end position="63"/>
    </location>
</feature>
<dbReference type="InterPro" id="IPR035965">
    <property type="entry name" value="PAS-like_dom_sf"/>
</dbReference>
<evidence type="ECO:0000313" key="3">
    <source>
        <dbReference type="EMBL" id="KAG2219118.1"/>
    </source>
</evidence>
<feature type="compositionally biased region" description="Polar residues" evidence="1">
    <location>
        <begin position="565"/>
        <end position="575"/>
    </location>
</feature>
<feature type="region of interest" description="Disordered" evidence="1">
    <location>
        <begin position="455"/>
        <end position="487"/>
    </location>
</feature>
<feature type="compositionally biased region" description="Polar residues" evidence="1">
    <location>
        <begin position="16"/>
        <end position="27"/>
    </location>
</feature>
<dbReference type="CDD" id="cd00130">
    <property type="entry name" value="PAS"/>
    <property type="match status" value="1"/>
</dbReference>
<dbReference type="OrthoDB" id="2449770at2759"/>
<feature type="region of interest" description="Disordered" evidence="1">
    <location>
        <begin position="1"/>
        <end position="29"/>
    </location>
</feature>
<dbReference type="GO" id="GO:0004402">
    <property type="term" value="F:histone acetyltransferase activity"/>
    <property type="evidence" value="ECO:0007669"/>
    <property type="project" value="TreeGrafter"/>
</dbReference>
<feature type="compositionally biased region" description="Basic residues" evidence="1">
    <location>
        <begin position="543"/>
        <end position="558"/>
    </location>
</feature>
<protein>
    <recommendedName>
        <fullName evidence="2">PAS domain-containing protein</fullName>
    </recommendedName>
</protein>
<dbReference type="Pfam" id="PF08447">
    <property type="entry name" value="PAS_3"/>
    <property type="match status" value="1"/>
</dbReference>
<evidence type="ECO:0000313" key="4">
    <source>
        <dbReference type="Proteomes" id="UP000646827"/>
    </source>
</evidence>
<proteinExistence type="predicted"/>
<feature type="region of interest" description="Disordered" evidence="1">
    <location>
        <begin position="533"/>
        <end position="603"/>
    </location>
</feature>
<dbReference type="EMBL" id="JAEPRB010000194">
    <property type="protein sequence ID" value="KAG2219118.1"/>
    <property type="molecule type" value="Genomic_DNA"/>
</dbReference>
<organism evidence="3 4">
    <name type="scientific">Circinella minor</name>
    <dbReference type="NCBI Taxonomy" id="1195481"/>
    <lineage>
        <taxon>Eukaryota</taxon>
        <taxon>Fungi</taxon>
        <taxon>Fungi incertae sedis</taxon>
        <taxon>Mucoromycota</taxon>
        <taxon>Mucoromycotina</taxon>
        <taxon>Mucoromycetes</taxon>
        <taxon>Mucorales</taxon>
        <taxon>Lichtheimiaceae</taxon>
        <taxon>Circinella</taxon>
    </lineage>
</organism>
<keyword evidence="4" id="KW-1185">Reference proteome</keyword>
<dbReference type="InterPro" id="IPR013655">
    <property type="entry name" value="PAS_fold_3"/>
</dbReference>
<feature type="domain" description="PAS" evidence="2">
    <location>
        <begin position="806"/>
        <end position="877"/>
    </location>
</feature>
<dbReference type="Gene3D" id="3.30.450.20">
    <property type="entry name" value="PAS domain"/>
    <property type="match status" value="1"/>
</dbReference>
<evidence type="ECO:0000259" key="2">
    <source>
        <dbReference type="PROSITE" id="PS50112"/>
    </source>
</evidence>
<feature type="compositionally biased region" description="Low complexity" evidence="1">
    <location>
        <begin position="578"/>
        <end position="592"/>
    </location>
</feature>
<reference evidence="3 4" key="1">
    <citation type="submission" date="2020-12" db="EMBL/GenBank/DDBJ databases">
        <title>Metabolic potential, ecology and presence of endohyphal bacteria is reflected in genomic diversity of Mucoromycotina.</title>
        <authorList>
            <person name="Muszewska A."/>
            <person name="Okrasinska A."/>
            <person name="Steczkiewicz K."/>
            <person name="Drgas O."/>
            <person name="Orlowska M."/>
            <person name="Perlinska-Lenart U."/>
            <person name="Aleksandrzak-Piekarczyk T."/>
            <person name="Szatraj K."/>
            <person name="Zielenkiewicz U."/>
            <person name="Pilsyk S."/>
            <person name="Malc E."/>
            <person name="Mieczkowski P."/>
            <person name="Kruszewska J.S."/>
            <person name="Biernat P."/>
            <person name="Pawlowska J."/>
        </authorList>
    </citation>
    <scope>NUCLEOTIDE SEQUENCE [LARGE SCALE GENOMIC DNA]</scope>
    <source>
        <strain evidence="3 4">CBS 142.35</strain>
    </source>
</reference>
<dbReference type="SUPFAM" id="SSF55785">
    <property type="entry name" value="PYP-like sensor domain (PAS domain)"/>
    <property type="match status" value="1"/>
</dbReference>
<dbReference type="AlphaFoldDB" id="A0A8H7S0D2"/>
<feature type="compositionally biased region" description="Low complexity" evidence="1">
    <location>
        <begin position="463"/>
        <end position="487"/>
    </location>
</feature>
<dbReference type="FunFam" id="3.30.450.20:FF:000099">
    <property type="entry name" value="Sensory box sensor histidine kinase"/>
    <property type="match status" value="1"/>
</dbReference>
<feature type="region of interest" description="Disordered" evidence="1">
    <location>
        <begin position="201"/>
        <end position="223"/>
    </location>
</feature>
<sequence length="921" mass="103326">MSSEHPSSLPLLNSGDIGSTTTSSCGSPRSICSPATTQYHAQLYSGQQQLQKRLQQQQQLQNDFQHHQQEQSTKSVIESNNNNNSNNNNHYSSNNNNNNHTINLPPRQLTFVPPNLYRTSLQLATELDIHAWWATLIDILTGSSFHAIRVCLSVPQDVSDAWAGAWGLKAAWSKSGAIRTTPPQQDHLQQQHSQHSNDYFVHNHINSNKNNNNSNNDNSSYHDARHKCFDRLQSLDYESEPLINNPSAHRIIRRNTIIILSREYRPRSSSQRPAFHFQHHHHDDSRDMFKRALLEHSEKCNNTTTRRVTCHSALAATTSPRLQHEGTMLINDRGNNENDLVNFTSTEILADSPQVEYDNIMMPTTSGADFQDLYDYDEYEQQQPSPWSQSPAPSPAMMDPDINPFFQSTPGIDDEAFNPASPESYHSSNIPFPLPASNVHSVIHIPLVHTPPQKTTAEDEFHTNSTNSTITSASTSTIIDSSQQQTTQKSAPAPIAILSFLSPVVPYPSNLVASLNALAPFIATSFSNALEHSRHDKNLMRRGSARRRPSMKQQRSRKKSGEDISGTNVIQQQHETVPDSTSSTTTPNATSPYQQSGANPTFLGSMANFTKNSLETVAEQKPEDDPRLWSASSMSSYRSAFSVQPTTMLEGHEQLYEAPEEQQNPIMEQQVRSRPSSISSERALSPSSMSIIDTWESSNINGNVEPVTPSGVGSTATTVINEESNIVDGNGEENIIHEEQQSLEQPRSKKRVITKRLRPRTRTRVRWRVYGSANNSATASTGRSIDKSNDNGFTKDGIEHLFVAPKSSLLRLVIDGIPIHVFTCSTTTGQVTWVNNRILQYTGRSLSEHLGPGWLSHMHPDDQTVCHKAWENAFEQGNGFAGEYRLRRFDGVYRFFLWRIVPLRDLKGRIIHWFGKVIYLL</sequence>
<feature type="compositionally biased region" description="Low complexity" evidence="1">
    <location>
        <begin position="206"/>
        <end position="219"/>
    </location>
</feature>
<dbReference type="SMART" id="SM00091">
    <property type="entry name" value="PAS"/>
    <property type="match status" value="1"/>
</dbReference>
<dbReference type="PROSITE" id="PS50112">
    <property type="entry name" value="PAS"/>
    <property type="match status" value="1"/>
</dbReference>
<dbReference type="Proteomes" id="UP000646827">
    <property type="component" value="Unassembled WGS sequence"/>
</dbReference>
<dbReference type="InterPro" id="IPR000014">
    <property type="entry name" value="PAS"/>
</dbReference>
<evidence type="ECO:0000256" key="1">
    <source>
        <dbReference type="SAM" id="MobiDB-lite"/>
    </source>
</evidence>
<dbReference type="PANTHER" id="PTHR20916">
    <property type="entry name" value="CYSTEINE AND GLYCINE-RICH PROTEIN 2 BINDING PROTEIN"/>
    <property type="match status" value="1"/>
</dbReference>
<gene>
    <name evidence="3" type="ORF">INT45_009785</name>
</gene>
<accession>A0A8H7S0D2</accession>
<dbReference type="PANTHER" id="PTHR20916:SF12">
    <property type="entry name" value="ANCESTRAL COATOMER ELEMENT 1 SEC16_SEC31 DOMAIN-CONTAINING PROTEIN-RELATED"/>
    <property type="match status" value="1"/>
</dbReference>
<feature type="compositionally biased region" description="Low complexity" evidence="1">
    <location>
        <begin position="79"/>
        <end position="99"/>
    </location>
</feature>
<name>A0A8H7S0D2_9FUNG</name>
<feature type="region of interest" description="Disordered" evidence="1">
    <location>
        <begin position="54"/>
        <end position="106"/>
    </location>
</feature>